<protein>
    <recommendedName>
        <fullName evidence="1">HTH merR-type domain-containing protein</fullName>
    </recommendedName>
</protein>
<dbReference type="EMBL" id="MRWQ01000001">
    <property type="protein sequence ID" value="OKL38355.1"/>
    <property type="molecule type" value="Genomic_DNA"/>
</dbReference>
<name>A0A1Q5P7V5_9BACI</name>
<dbReference type="InterPro" id="IPR000551">
    <property type="entry name" value="MerR-type_HTH_dom"/>
</dbReference>
<dbReference type="GO" id="GO:0006355">
    <property type="term" value="P:regulation of DNA-templated transcription"/>
    <property type="evidence" value="ECO:0007669"/>
    <property type="project" value="InterPro"/>
</dbReference>
<feature type="domain" description="HTH merR-type" evidence="1">
    <location>
        <begin position="1"/>
        <end position="20"/>
    </location>
</feature>
<accession>A0A1Q5P7V5</accession>
<dbReference type="PROSITE" id="PS50937">
    <property type="entry name" value="HTH_MERR_2"/>
    <property type="match status" value="1"/>
</dbReference>
<organism evidence="2 3">
    <name type="scientific">Domibacillus mangrovi</name>
    <dbReference type="NCBI Taxonomy" id="1714354"/>
    <lineage>
        <taxon>Bacteria</taxon>
        <taxon>Bacillati</taxon>
        <taxon>Bacillota</taxon>
        <taxon>Bacilli</taxon>
        <taxon>Bacillales</taxon>
        <taxon>Bacillaceae</taxon>
        <taxon>Domibacillus</taxon>
    </lineage>
</organism>
<gene>
    <name evidence="2" type="ORF">BLL40_00125</name>
</gene>
<reference evidence="2 3" key="1">
    <citation type="submission" date="2016-12" db="EMBL/GenBank/DDBJ databases">
        <title>Domibacillus sp. SAOS 44 whole genome sequencing.</title>
        <authorList>
            <person name="Verma A."/>
            <person name="Krishnamurthi S."/>
        </authorList>
    </citation>
    <scope>NUCLEOTIDE SEQUENCE [LARGE SCALE GENOMIC DNA]</scope>
    <source>
        <strain evidence="2 3">SAOS 44</strain>
    </source>
</reference>
<sequence>MKEAKSLGVSIQEVKQFLKSECGKHK</sequence>
<dbReference type="GO" id="GO:0003677">
    <property type="term" value="F:DNA binding"/>
    <property type="evidence" value="ECO:0007669"/>
    <property type="project" value="InterPro"/>
</dbReference>
<keyword evidence="3" id="KW-1185">Reference proteome</keyword>
<evidence type="ECO:0000259" key="1">
    <source>
        <dbReference type="PROSITE" id="PS50937"/>
    </source>
</evidence>
<comment type="caution">
    <text evidence="2">The sequence shown here is derived from an EMBL/GenBank/DDBJ whole genome shotgun (WGS) entry which is preliminary data.</text>
</comment>
<dbReference type="Proteomes" id="UP000186524">
    <property type="component" value="Unassembled WGS sequence"/>
</dbReference>
<evidence type="ECO:0000313" key="2">
    <source>
        <dbReference type="EMBL" id="OKL38355.1"/>
    </source>
</evidence>
<proteinExistence type="predicted"/>
<evidence type="ECO:0000313" key="3">
    <source>
        <dbReference type="Proteomes" id="UP000186524"/>
    </source>
</evidence>
<dbReference type="AlphaFoldDB" id="A0A1Q5P7V5"/>